<feature type="compositionally biased region" description="Basic and acidic residues" evidence="1">
    <location>
        <begin position="65"/>
        <end position="75"/>
    </location>
</feature>
<proteinExistence type="predicted"/>
<name>A0A9N8EIU2_9STRA</name>
<keyword evidence="4" id="KW-1185">Reference proteome</keyword>
<feature type="compositionally biased region" description="Low complexity" evidence="1">
    <location>
        <begin position="81"/>
        <end position="107"/>
    </location>
</feature>
<evidence type="ECO:0000313" key="4">
    <source>
        <dbReference type="Proteomes" id="UP001153069"/>
    </source>
</evidence>
<protein>
    <submittedName>
        <fullName evidence="3">Uncharacterized conserved protein (DUF2358)</fullName>
    </submittedName>
</protein>
<accession>A0A9N8EIU2</accession>
<dbReference type="Proteomes" id="UP001153069">
    <property type="component" value="Unassembled WGS sequence"/>
</dbReference>
<evidence type="ECO:0000256" key="1">
    <source>
        <dbReference type="SAM" id="MobiDB-lite"/>
    </source>
</evidence>
<feature type="region of interest" description="Disordered" evidence="1">
    <location>
        <begin position="65"/>
        <end position="116"/>
    </location>
</feature>
<dbReference type="Pfam" id="PF10184">
    <property type="entry name" value="DUF2358"/>
    <property type="match status" value="1"/>
</dbReference>
<evidence type="ECO:0000313" key="3">
    <source>
        <dbReference type="EMBL" id="CAB9522442.1"/>
    </source>
</evidence>
<comment type="caution">
    <text evidence="3">The sequence shown here is derived from an EMBL/GenBank/DDBJ whole genome shotgun (WGS) entry which is preliminary data.</text>
</comment>
<dbReference type="PANTHER" id="PTHR31094:SF2">
    <property type="entry name" value="RIKEN CDNA 2310061I04 GENE"/>
    <property type="match status" value="1"/>
</dbReference>
<dbReference type="PANTHER" id="PTHR31094">
    <property type="entry name" value="RIKEN CDNA 2310061I04 GENE"/>
    <property type="match status" value="1"/>
</dbReference>
<dbReference type="EMBL" id="CAICTM010001301">
    <property type="protein sequence ID" value="CAB9522442.1"/>
    <property type="molecule type" value="Genomic_DNA"/>
</dbReference>
<sequence>MTTPSAPRRSERLRRMPGWTTCGGLALLLLASSHPSADAFAMPKLRSRGCPSTVSRVFVTEERTQLEFGQERRDERDDENTNGGNKKNGQQVNNNINNNGQALNNGKRPPAGSPLSMICEDAKEEEDSFEIHVGRALDTLRSDYPNMLVEQPDLAIYDKELEVIDPSGVKLHGIKNYKNAFRLMHAIVQVFYCPERSGLQYRMCYDTARQNIRVSWNAHVIPKALFGGVRTTLHVDGISVYEISQKSGMITQHRIERLVINDTPVQPQQGIFALLRNEHDESVPVFNSANTQVLEFREGPSLLFTSTSNSNNNEGGETTATTTTTALDAVSAGGDNENNSNKDDYPGMDWEAYERKNASRKKFGLDPLTPEEYMETEAQIKQMAMQQSASAAAEVAKQNNGRQQGFLERLFGDIVPEQCESNFDCQRPEICCDFGFKKICCASGAFVGNSLQRELQPAMVPVPADIYPPGQGPELGGGRYNGY</sequence>
<organism evidence="3 4">
    <name type="scientific">Seminavis robusta</name>
    <dbReference type="NCBI Taxonomy" id="568900"/>
    <lineage>
        <taxon>Eukaryota</taxon>
        <taxon>Sar</taxon>
        <taxon>Stramenopiles</taxon>
        <taxon>Ochrophyta</taxon>
        <taxon>Bacillariophyta</taxon>
        <taxon>Bacillariophyceae</taxon>
        <taxon>Bacillariophycidae</taxon>
        <taxon>Naviculales</taxon>
        <taxon>Naviculaceae</taxon>
        <taxon>Seminavis</taxon>
    </lineage>
</organism>
<feature type="signal peptide" evidence="2">
    <location>
        <begin position="1"/>
        <end position="39"/>
    </location>
</feature>
<dbReference type="InterPro" id="IPR018790">
    <property type="entry name" value="DUF2358"/>
</dbReference>
<dbReference type="OrthoDB" id="44820at2759"/>
<keyword evidence="2" id="KW-0732">Signal</keyword>
<gene>
    <name evidence="3" type="ORF">SEMRO_1303_G261000.1</name>
</gene>
<dbReference type="AlphaFoldDB" id="A0A9N8EIU2"/>
<feature type="chain" id="PRO_5040358411" evidence="2">
    <location>
        <begin position="40"/>
        <end position="483"/>
    </location>
</feature>
<reference evidence="3" key="1">
    <citation type="submission" date="2020-06" db="EMBL/GenBank/DDBJ databases">
        <authorList>
            <consortium name="Plant Systems Biology data submission"/>
        </authorList>
    </citation>
    <scope>NUCLEOTIDE SEQUENCE</scope>
    <source>
        <strain evidence="3">D6</strain>
    </source>
</reference>
<evidence type="ECO:0000256" key="2">
    <source>
        <dbReference type="SAM" id="SignalP"/>
    </source>
</evidence>